<feature type="domain" description="Response regulatory" evidence="10">
    <location>
        <begin position="14"/>
        <end position="128"/>
    </location>
</feature>
<dbReference type="InterPro" id="IPR001789">
    <property type="entry name" value="Sig_transdc_resp-reg_receiver"/>
</dbReference>
<keyword evidence="4" id="KW-0805">Transcription regulation</keyword>
<feature type="DNA-binding region" description="OmpR/PhoB-type" evidence="9">
    <location>
        <begin position="139"/>
        <end position="237"/>
    </location>
</feature>
<dbReference type="GO" id="GO:0000156">
    <property type="term" value="F:phosphorelay response regulator activity"/>
    <property type="evidence" value="ECO:0007669"/>
    <property type="project" value="TreeGrafter"/>
</dbReference>
<organism evidence="12 13">
    <name type="scientific">Paraferrimonas sedimenticola</name>
    <dbReference type="NCBI Taxonomy" id="375674"/>
    <lineage>
        <taxon>Bacteria</taxon>
        <taxon>Pseudomonadati</taxon>
        <taxon>Pseudomonadota</taxon>
        <taxon>Gammaproteobacteria</taxon>
        <taxon>Alteromonadales</taxon>
        <taxon>Ferrimonadaceae</taxon>
        <taxon>Paraferrimonas</taxon>
    </lineage>
</organism>
<keyword evidence="2 8" id="KW-0597">Phosphoprotein</keyword>
<sequence>MYSHPAKATLEKPVILLVEDEPELAQLLSLNLNALNYQVLHSASLASAKQTLNRKHVDLVLMDRMLPDGDGLTLCQQWRNQDPQLAIMLITAKDSEADRVLGLEAGADDYLVKPFSVLELRARVKALLRRSLSTTPANEYELNFGPLIINAKQRQVTLNHQTIELTAREFDLIWHLASHPQQVFSREQLLDSVWGYHHAGYEHTVNSHVNRLRAKLHPFQGDDFVKTVWGVGYKFEPLAGAA</sequence>
<evidence type="ECO:0000256" key="4">
    <source>
        <dbReference type="ARBA" id="ARBA00023015"/>
    </source>
</evidence>
<evidence type="ECO:0000256" key="5">
    <source>
        <dbReference type="ARBA" id="ARBA00023125"/>
    </source>
</evidence>
<dbReference type="InterPro" id="IPR001867">
    <property type="entry name" value="OmpR/PhoB-type_DNA-bd"/>
</dbReference>
<reference evidence="12" key="1">
    <citation type="journal article" date="2014" name="Int. J. Syst. Evol. Microbiol.">
        <title>Complete genome sequence of Corynebacterium casei LMG S-19264T (=DSM 44701T), isolated from a smear-ripened cheese.</title>
        <authorList>
            <consortium name="US DOE Joint Genome Institute (JGI-PGF)"/>
            <person name="Walter F."/>
            <person name="Albersmeier A."/>
            <person name="Kalinowski J."/>
            <person name="Ruckert C."/>
        </authorList>
    </citation>
    <scope>NUCLEOTIDE SEQUENCE</scope>
    <source>
        <strain evidence="12">NBRC 101628</strain>
    </source>
</reference>
<keyword evidence="5 9" id="KW-0238">DNA-binding</keyword>
<dbReference type="EMBL" id="BSNC01000004">
    <property type="protein sequence ID" value="GLP96189.1"/>
    <property type="molecule type" value="Genomic_DNA"/>
</dbReference>
<accession>A0AA37VVQ9</accession>
<keyword evidence="3" id="KW-0902">Two-component regulatory system</keyword>
<comment type="function">
    <text evidence="7">This protein is a positive regulator for the phosphate regulon. Transcription of this operon is positively regulated by PhoB and PhoR when phosphate is limited.</text>
</comment>
<dbReference type="PANTHER" id="PTHR48111:SF1">
    <property type="entry name" value="TWO-COMPONENT RESPONSE REGULATOR ORR33"/>
    <property type="match status" value="1"/>
</dbReference>
<keyword evidence="6" id="KW-0804">Transcription</keyword>
<dbReference type="GO" id="GO:0005829">
    <property type="term" value="C:cytosol"/>
    <property type="evidence" value="ECO:0007669"/>
    <property type="project" value="TreeGrafter"/>
</dbReference>
<evidence type="ECO:0000256" key="1">
    <source>
        <dbReference type="ARBA" id="ARBA00013332"/>
    </source>
</evidence>
<evidence type="ECO:0000256" key="8">
    <source>
        <dbReference type="PROSITE-ProRule" id="PRU00169"/>
    </source>
</evidence>
<evidence type="ECO:0000256" key="3">
    <source>
        <dbReference type="ARBA" id="ARBA00023012"/>
    </source>
</evidence>
<dbReference type="GO" id="GO:0006355">
    <property type="term" value="P:regulation of DNA-templated transcription"/>
    <property type="evidence" value="ECO:0007669"/>
    <property type="project" value="InterPro"/>
</dbReference>
<dbReference type="GO" id="GO:0000976">
    <property type="term" value="F:transcription cis-regulatory region binding"/>
    <property type="evidence" value="ECO:0007669"/>
    <property type="project" value="TreeGrafter"/>
</dbReference>
<dbReference type="Proteomes" id="UP001161422">
    <property type="component" value="Unassembled WGS sequence"/>
</dbReference>
<dbReference type="PANTHER" id="PTHR48111">
    <property type="entry name" value="REGULATOR OF RPOS"/>
    <property type="match status" value="1"/>
</dbReference>
<evidence type="ECO:0000313" key="13">
    <source>
        <dbReference type="Proteomes" id="UP001161422"/>
    </source>
</evidence>
<name>A0AA37VVQ9_9GAMM</name>
<dbReference type="SUPFAM" id="SSF46894">
    <property type="entry name" value="C-terminal effector domain of the bipartite response regulators"/>
    <property type="match status" value="1"/>
</dbReference>
<evidence type="ECO:0000256" key="2">
    <source>
        <dbReference type="ARBA" id="ARBA00022553"/>
    </source>
</evidence>
<dbReference type="InterPro" id="IPR016032">
    <property type="entry name" value="Sig_transdc_resp-reg_C-effctor"/>
</dbReference>
<proteinExistence type="predicted"/>
<dbReference type="InterPro" id="IPR011006">
    <property type="entry name" value="CheY-like_superfamily"/>
</dbReference>
<evidence type="ECO:0000313" key="12">
    <source>
        <dbReference type="EMBL" id="GLP96189.1"/>
    </source>
</evidence>
<feature type="modified residue" description="4-aspartylphosphate" evidence="8">
    <location>
        <position position="63"/>
    </location>
</feature>
<evidence type="ECO:0000259" key="11">
    <source>
        <dbReference type="PROSITE" id="PS51755"/>
    </source>
</evidence>
<dbReference type="Pfam" id="PF00072">
    <property type="entry name" value="Response_reg"/>
    <property type="match status" value="1"/>
</dbReference>
<gene>
    <name evidence="12" type="ORF">GCM10007895_14950</name>
</gene>
<dbReference type="Gene3D" id="1.10.10.10">
    <property type="entry name" value="Winged helix-like DNA-binding domain superfamily/Winged helix DNA-binding domain"/>
    <property type="match status" value="1"/>
</dbReference>
<reference evidence="12" key="2">
    <citation type="submission" date="2023-01" db="EMBL/GenBank/DDBJ databases">
        <title>Draft genome sequence of Paraferrimonas sedimenticola strain NBRC 101628.</title>
        <authorList>
            <person name="Sun Q."/>
            <person name="Mori K."/>
        </authorList>
    </citation>
    <scope>NUCLEOTIDE SEQUENCE</scope>
    <source>
        <strain evidence="12">NBRC 101628</strain>
    </source>
</reference>
<evidence type="ECO:0000256" key="9">
    <source>
        <dbReference type="PROSITE-ProRule" id="PRU01091"/>
    </source>
</evidence>
<dbReference type="SMART" id="SM00862">
    <property type="entry name" value="Trans_reg_C"/>
    <property type="match status" value="1"/>
</dbReference>
<keyword evidence="13" id="KW-1185">Reference proteome</keyword>
<evidence type="ECO:0000259" key="10">
    <source>
        <dbReference type="PROSITE" id="PS50110"/>
    </source>
</evidence>
<dbReference type="RefSeq" id="WP_095505368.1">
    <property type="nucleotide sequence ID" value="NZ_BSNC01000004.1"/>
</dbReference>
<dbReference type="AlphaFoldDB" id="A0AA37VVQ9"/>
<dbReference type="SMART" id="SM00448">
    <property type="entry name" value="REC"/>
    <property type="match status" value="1"/>
</dbReference>
<protein>
    <recommendedName>
        <fullName evidence="1">Phosphate regulon transcriptional regulatory protein PhoB</fullName>
    </recommendedName>
</protein>
<dbReference type="Gene3D" id="3.40.50.2300">
    <property type="match status" value="1"/>
</dbReference>
<feature type="domain" description="OmpR/PhoB-type" evidence="11">
    <location>
        <begin position="139"/>
        <end position="237"/>
    </location>
</feature>
<dbReference type="CDD" id="cd00383">
    <property type="entry name" value="trans_reg_C"/>
    <property type="match status" value="1"/>
</dbReference>
<evidence type="ECO:0000256" key="7">
    <source>
        <dbReference type="ARBA" id="ARBA00024735"/>
    </source>
</evidence>
<dbReference type="Gene3D" id="6.10.250.690">
    <property type="match status" value="1"/>
</dbReference>
<dbReference type="PROSITE" id="PS50110">
    <property type="entry name" value="RESPONSE_REGULATORY"/>
    <property type="match status" value="1"/>
</dbReference>
<comment type="caution">
    <text evidence="12">The sequence shown here is derived from an EMBL/GenBank/DDBJ whole genome shotgun (WGS) entry which is preliminary data.</text>
</comment>
<dbReference type="InterPro" id="IPR039420">
    <property type="entry name" value="WalR-like"/>
</dbReference>
<dbReference type="PROSITE" id="PS51755">
    <property type="entry name" value="OMPR_PHOB"/>
    <property type="match status" value="1"/>
</dbReference>
<dbReference type="GO" id="GO:0032993">
    <property type="term" value="C:protein-DNA complex"/>
    <property type="evidence" value="ECO:0007669"/>
    <property type="project" value="TreeGrafter"/>
</dbReference>
<dbReference type="InterPro" id="IPR036388">
    <property type="entry name" value="WH-like_DNA-bd_sf"/>
</dbReference>
<dbReference type="SUPFAM" id="SSF52172">
    <property type="entry name" value="CheY-like"/>
    <property type="match status" value="1"/>
</dbReference>
<dbReference type="FunFam" id="1.10.10.10:FF:000018">
    <property type="entry name" value="DNA-binding response regulator ResD"/>
    <property type="match status" value="1"/>
</dbReference>
<dbReference type="Pfam" id="PF00486">
    <property type="entry name" value="Trans_reg_C"/>
    <property type="match status" value="1"/>
</dbReference>
<evidence type="ECO:0000256" key="6">
    <source>
        <dbReference type="ARBA" id="ARBA00023163"/>
    </source>
</evidence>